<dbReference type="VEuPathDB" id="FungiDB:AN2352"/>
<dbReference type="AlphaFoldDB" id="Q5BAS8"/>
<dbReference type="EMBL" id="BN001307">
    <property type="protein sequence ID" value="CBF86671.1"/>
    <property type="molecule type" value="Genomic_DNA"/>
</dbReference>
<gene>
    <name evidence="2" type="ORF">ANIA_02352</name>
</gene>
<feature type="domain" description="DUF7587" evidence="1">
    <location>
        <begin position="44"/>
        <end position="136"/>
    </location>
</feature>
<keyword evidence="3" id="KW-1185">Reference proteome</keyword>
<evidence type="ECO:0000259" key="1">
    <source>
        <dbReference type="Pfam" id="PF24494"/>
    </source>
</evidence>
<dbReference type="eggNOG" id="ENOG502SYJJ">
    <property type="taxonomic scope" value="Eukaryota"/>
</dbReference>
<name>Q5BAS8_EMENI</name>
<dbReference type="OMA" id="GTWRRAM"/>
<accession>C8VNF6</accession>
<dbReference type="RefSeq" id="XP_659956.1">
    <property type="nucleotide sequence ID" value="XM_654864.1"/>
</dbReference>
<accession>Q5BAS8</accession>
<reference evidence="3" key="2">
    <citation type="journal article" date="2009" name="Fungal Genet. Biol.">
        <title>The 2008 update of the Aspergillus nidulans genome annotation: a community effort.</title>
        <authorList>
            <person name="Wortman J.R."/>
            <person name="Gilsenan J.M."/>
            <person name="Joardar V."/>
            <person name="Deegan J."/>
            <person name="Clutterbuck J."/>
            <person name="Andersen M.R."/>
            <person name="Archer D."/>
            <person name="Bencina M."/>
            <person name="Braus G."/>
            <person name="Coutinho P."/>
            <person name="von Dohren H."/>
            <person name="Doonan J."/>
            <person name="Driessen A.J."/>
            <person name="Durek P."/>
            <person name="Espeso E."/>
            <person name="Fekete E."/>
            <person name="Flipphi M."/>
            <person name="Estrada C.G."/>
            <person name="Geysens S."/>
            <person name="Goldman G."/>
            <person name="de Groot P.W."/>
            <person name="Hansen K."/>
            <person name="Harris S.D."/>
            <person name="Heinekamp T."/>
            <person name="Helmstaedt K."/>
            <person name="Henrissat B."/>
            <person name="Hofmann G."/>
            <person name="Homan T."/>
            <person name="Horio T."/>
            <person name="Horiuchi H."/>
            <person name="James S."/>
            <person name="Jones M."/>
            <person name="Karaffa L."/>
            <person name="Karanyi Z."/>
            <person name="Kato M."/>
            <person name="Keller N."/>
            <person name="Kelly D.E."/>
            <person name="Kiel J.A."/>
            <person name="Kim J.M."/>
            <person name="van der Klei I.J."/>
            <person name="Klis F.M."/>
            <person name="Kovalchuk A."/>
            <person name="Krasevec N."/>
            <person name="Kubicek C.P."/>
            <person name="Liu B."/>
            <person name="Maccabe A."/>
            <person name="Meyer V."/>
            <person name="Mirabito P."/>
            <person name="Miskei M."/>
            <person name="Mos M."/>
            <person name="Mullins J."/>
            <person name="Nelson D.R."/>
            <person name="Nielsen J."/>
            <person name="Oakley B.R."/>
            <person name="Osmani S.A."/>
            <person name="Pakula T."/>
            <person name="Paszewski A."/>
            <person name="Paulsen I."/>
            <person name="Pilsyk S."/>
            <person name="Pocsi I."/>
            <person name="Punt P.J."/>
            <person name="Ram A.F."/>
            <person name="Ren Q."/>
            <person name="Robellet X."/>
            <person name="Robson G."/>
            <person name="Seiboth B."/>
            <person name="van Solingen P."/>
            <person name="Specht T."/>
            <person name="Sun J."/>
            <person name="Taheri-Talesh N."/>
            <person name="Takeshita N."/>
            <person name="Ussery D."/>
            <person name="vanKuyk P.A."/>
            <person name="Visser H."/>
            <person name="van de Vondervoort P.J."/>
            <person name="de Vries R.P."/>
            <person name="Walton J."/>
            <person name="Xiang X."/>
            <person name="Xiong Y."/>
            <person name="Zeng A.P."/>
            <person name="Brandt B.W."/>
            <person name="Cornell M.J."/>
            <person name="van den Hondel C.A."/>
            <person name="Visser J."/>
            <person name="Oliver S.G."/>
            <person name="Turner G."/>
        </authorList>
    </citation>
    <scope>GENOME REANNOTATION</scope>
    <source>
        <strain evidence="3">FGSC A4 / ATCC 38163 / CBS 112.46 / NRRL 194 / M139</strain>
    </source>
</reference>
<dbReference type="HOGENOM" id="CLU_094304_0_0_1"/>
<dbReference type="Pfam" id="PF24494">
    <property type="entry name" value="DUF7587"/>
    <property type="match status" value="1"/>
</dbReference>
<organism evidence="2 3">
    <name type="scientific">Emericella nidulans (strain FGSC A4 / ATCC 38163 / CBS 112.46 / NRRL 194 / M139)</name>
    <name type="common">Aspergillus nidulans</name>
    <dbReference type="NCBI Taxonomy" id="227321"/>
    <lineage>
        <taxon>Eukaryota</taxon>
        <taxon>Fungi</taxon>
        <taxon>Dikarya</taxon>
        <taxon>Ascomycota</taxon>
        <taxon>Pezizomycotina</taxon>
        <taxon>Eurotiomycetes</taxon>
        <taxon>Eurotiomycetidae</taxon>
        <taxon>Eurotiales</taxon>
        <taxon>Aspergillaceae</taxon>
        <taxon>Aspergillus</taxon>
        <taxon>Aspergillus subgen. Nidulantes</taxon>
    </lineage>
</organism>
<dbReference type="OrthoDB" id="5383867at2759"/>
<protein>
    <recommendedName>
        <fullName evidence="1">DUF7587 domain-containing protein</fullName>
    </recommendedName>
</protein>
<evidence type="ECO:0000313" key="3">
    <source>
        <dbReference type="Proteomes" id="UP000000560"/>
    </source>
</evidence>
<dbReference type="KEGG" id="ani:ANIA_02352"/>
<dbReference type="InParanoid" id="Q5BAS8"/>
<dbReference type="GeneID" id="2875105"/>
<sequence length="223" mass="25152">MAFQPLTEEERPCVLFRAEHRSNASLYDGYILPRARRGSGGATVNDFHNHLAGVGTATPFVSFGSWLRAMHWRQILQTQNRADIMIIAIWVKDLPNLYSAEDVARQLGYPESGSETDQGATISAHHDEYLVEGGIAPDEYRILAIFDGGGPDRTVIFESRFYQIITTIPDEFFPGRRSGNALQDIEEEIWSHLGVRNEEKRDELVMAISRSPRGPLMGEIIYQ</sequence>
<evidence type="ECO:0000313" key="2">
    <source>
        <dbReference type="EMBL" id="CBF86671.1"/>
    </source>
</evidence>
<reference evidence="3" key="1">
    <citation type="journal article" date="2005" name="Nature">
        <title>Sequencing of Aspergillus nidulans and comparative analysis with A. fumigatus and A. oryzae.</title>
        <authorList>
            <person name="Galagan J.E."/>
            <person name="Calvo S.E."/>
            <person name="Cuomo C."/>
            <person name="Ma L.J."/>
            <person name="Wortman J.R."/>
            <person name="Batzoglou S."/>
            <person name="Lee S.I."/>
            <person name="Basturkmen M."/>
            <person name="Spevak C.C."/>
            <person name="Clutterbuck J."/>
            <person name="Kapitonov V."/>
            <person name="Jurka J."/>
            <person name="Scazzocchio C."/>
            <person name="Farman M."/>
            <person name="Butler J."/>
            <person name="Purcell S."/>
            <person name="Harris S."/>
            <person name="Braus G.H."/>
            <person name="Draht O."/>
            <person name="Busch S."/>
            <person name="D'Enfert C."/>
            <person name="Bouchier C."/>
            <person name="Goldman G.H."/>
            <person name="Bell-Pedersen D."/>
            <person name="Griffiths-Jones S."/>
            <person name="Doonan J.H."/>
            <person name="Yu J."/>
            <person name="Vienken K."/>
            <person name="Pain A."/>
            <person name="Freitag M."/>
            <person name="Selker E.U."/>
            <person name="Archer D.B."/>
            <person name="Penalva M.A."/>
            <person name="Oakley B.R."/>
            <person name="Momany M."/>
            <person name="Tanaka T."/>
            <person name="Kumagai T."/>
            <person name="Asai K."/>
            <person name="Machida M."/>
            <person name="Nierman W.C."/>
            <person name="Denning D.W."/>
            <person name="Caddick M."/>
            <person name="Hynes M."/>
            <person name="Paoletti M."/>
            <person name="Fischer R."/>
            <person name="Miller B."/>
            <person name="Dyer P."/>
            <person name="Sachs M.S."/>
            <person name="Osmani S.A."/>
            <person name="Birren B.W."/>
        </authorList>
    </citation>
    <scope>NUCLEOTIDE SEQUENCE [LARGE SCALE GENOMIC DNA]</scope>
    <source>
        <strain evidence="3">FGSC A4 / ATCC 38163 / CBS 112.46 / NRRL 194 / M139</strain>
    </source>
</reference>
<dbReference type="InterPro" id="IPR056009">
    <property type="entry name" value="DUF7587"/>
</dbReference>
<dbReference type="Proteomes" id="UP000000560">
    <property type="component" value="Chromosome VII"/>
</dbReference>
<proteinExistence type="predicted"/>